<organism evidence="10 11">
    <name type="scientific">Streptomyces harbinensis</name>
    <dbReference type="NCBI Taxonomy" id="1176198"/>
    <lineage>
        <taxon>Bacteria</taxon>
        <taxon>Bacillati</taxon>
        <taxon>Actinomycetota</taxon>
        <taxon>Actinomycetes</taxon>
        <taxon>Kitasatosporales</taxon>
        <taxon>Streptomycetaceae</taxon>
        <taxon>Streptomyces</taxon>
    </lineage>
</organism>
<evidence type="ECO:0000313" key="11">
    <source>
        <dbReference type="Proteomes" id="UP000198873"/>
    </source>
</evidence>
<keyword evidence="4 7" id="KW-0812">Transmembrane</keyword>
<dbReference type="STRING" id="1176198.SAMN05444716_107214"/>
<reference evidence="11" key="1">
    <citation type="submission" date="2016-10" db="EMBL/GenBank/DDBJ databases">
        <authorList>
            <person name="Varghese N."/>
            <person name="Submissions S."/>
        </authorList>
    </citation>
    <scope>NUCLEOTIDE SEQUENCE [LARGE SCALE GENOMIC DNA]</scope>
    <source>
        <strain evidence="11">CGMCC 4.7047</strain>
    </source>
</reference>
<gene>
    <name evidence="10" type="ORF">SAMN05444716_107214</name>
</gene>
<proteinExistence type="inferred from homology"/>
<feature type="domain" description="ABC transmembrane type-1" evidence="9">
    <location>
        <begin position="93"/>
        <end position="297"/>
    </location>
</feature>
<evidence type="ECO:0000256" key="3">
    <source>
        <dbReference type="ARBA" id="ARBA00022475"/>
    </source>
</evidence>
<keyword evidence="5 7" id="KW-1133">Transmembrane helix</keyword>
<keyword evidence="3" id="KW-1003">Cell membrane</keyword>
<keyword evidence="11" id="KW-1185">Reference proteome</keyword>
<feature type="region of interest" description="Disordered" evidence="8">
    <location>
        <begin position="1"/>
        <end position="23"/>
    </location>
</feature>
<feature type="transmembrane region" description="Helical" evidence="7">
    <location>
        <begin position="34"/>
        <end position="57"/>
    </location>
</feature>
<evidence type="ECO:0000313" key="10">
    <source>
        <dbReference type="EMBL" id="SFT10300.1"/>
    </source>
</evidence>
<dbReference type="PANTHER" id="PTHR43744:SF9">
    <property type="entry name" value="POLYGALACTURONAN_RHAMNOGALACTURONAN TRANSPORT SYSTEM PERMEASE PROTEIN YTCP"/>
    <property type="match status" value="1"/>
</dbReference>
<sequence length="312" mass="33448">MSNRNTLLDKALGPREHRPSWMEKPHPLTQAGKAVALVVICALILVPILVVVSTSLASPAEVTANGGWVLFPTEPTLQAYQDILSGGTITRSLAVSVGITVVGTAVSLFGTITLAYALSREHFSLRKPLLLMVLFTFLFPPGMLPGYLVVKGLGLLDSYWALILPVAINVFNLVIMRGFFQGLPQELYDAARIDGAGELTVLLRIVLPLSKAVIAVIGLFYAVGYWNSFFSAILYLNDSSKWPLQAVLQTVVTKGANLGGNTTDALSDSGAVAAPQTYQMATVVVAVIPILIIYPFIQKYFTKGVLTGAIKS</sequence>
<dbReference type="GO" id="GO:0055085">
    <property type="term" value="P:transmembrane transport"/>
    <property type="evidence" value="ECO:0007669"/>
    <property type="project" value="InterPro"/>
</dbReference>
<protein>
    <submittedName>
        <fullName evidence="10">Putative aldouronate transport system permease protein</fullName>
    </submittedName>
</protein>
<dbReference type="PANTHER" id="PTHR43744">
    <property type="entry name" value="ABC TRANSPORTER PERMEASE PROTEIN MG189-RELATED-RELATED"/>
    <property type="match status" value="1"/>
</dbReference>
<evidence type="ECO:0000256" key="7">
    <source>
        <dbReference type="RuleBase" id="RU363032"/>
    </source>
</evidence>
<evidence type="ECO:0000256" key="4">
    <source>
        <dbReference type="ARBA" id="ARBA00022692"/>
    </source>
</evidence>
<evidence type="ECO:0000256" key="5">
    <source>
        <dbReference type="ARBA" id="ARBA00022989"/>
    </source>
</evidence>
<comment type="subcellular location">
    <subcellularLocation>
        <location evidence="1 7">Cell membrane</location>
        <topology evidence="1 7">Multi-pass membrane protein</topology>
    </subcellularLocation>
</comment>
<accession>A0A1I6V9L9</accession>
<dbReference type="Proteomes" id="UP000198873">
    <property type="component" value="Unassembled WGS sequence"/>
</dbReference>
<feature type="transmembrane region" description="Helical" evidence="7">
    <location>
        <begin position="93"/>
        <end position="117"/>
    </location>
</feature>
<dbReference type="PROSITE" id="PS50928">
    <property type="entry name" value="ABC_TM1"/>
    <property type="match status" value="1"/>
</dbReference>
<feature type="transmembrane region" description="Helical" evidence="7">
    <location>
        <begin position="159"/>
        <end position="180"/>
    </location>
</feature>
<dbReference type="GO" id="GO:0005886">
    <property type="term" value="C:plasma membrane"/>
    <property type="evidence" value="ECO:0007669"/>
    <property type="project" value="UniProtKB-SubCell"/>
</dbReference>
<keyword evidence="6 7" id="KW-0472">Membrane</keyword>
<evidence type="ECO:0000256" key="2">
    <source>
        <dbReference type="ARBA" id="ARBA00022448"/>
    </source>
</evidence>
<dbReference type="InterPro" id="IPR035906">
    <property type="entry name" value="MetI-like_sf"/>
</dbReference>
<dbReference type="AlphaFoldDB" id="A0A1I6V9L9"/>
<comment type="similarity">
    <text evidence="7">Belongs to the binding-protein-dependent transport system permease family.</text>
</comment>
<dbReference type="Gene3D" id="1.10.3720.10">
    <property type="entry name" value="MetI-like"/>
    <property type="match status" value="1"/>
</dbReference>
<dbReference type="InterPro" id="IPR000515">
    <property type="entry name" value="MetI-like"/>
</dbReference>
<evidence type="ECO:0000259" key="9">
    <source>
        <dbReference type="PROSITE" id="PS50928"/>
    </source>
</evidence>
<feature type="compositionally biased region" description="Basic and acidic residues" evidence="8">
    <location>
        <begin position="12"/>
        <end position="23"/>
    </location>
</feature>
<feature type="transmembrane region" description="Helical" evidence="7">
    <location>
        <begin position="129"/>
        <end position="147"/>
    </location>
</feature>
<evidence type="ECO:0000256" key="8">
    <source>
        <dbReference type="SAM" id="MobiDB-lite"/>
    </source>
</evidence>
<dbReference type="Pfam" id="PF00528">
    <property type="entry name" value="BPD_transp_1"/>
    <property type="match status" value="1"/>
</dbReference>
<name>A0A1I6V9L9_9ACTN</name>
<dbReference type="CDD" id="cd06261">
    <property type="entry name" value="TM_PBP2"/>
    <property type="match status" value="1"/>
</dbReference>
<dbReference type="SUPFAM" id="SSF161098">
    <property type="entry name" value="MetI-like"/>
    <property type="match status" value="1"/>
</dbReference>
<evidence type="ECO:0000256" key="1">
    <source>
        <dbReference type="ARBA" id="ARBA00004651"/>
    </source>
</evidence>
<evidence type="ECO:0000256" key="6">
    <source>
        <dbReference type="ARBA" id="ARBA00023136"/>
    </source>
</evidence>
<keyword evidence="2 7" id="KW-0813">Transport</keyword>
<feature type="transmembrane region" description="Helical" evidence="7">
    <location>
        <begin position="201"/>
        <end position="226"/>
    </location>
</feature>
<feature type="transmembrane region" description="Helical" evidence="7">
    <location>
        <begin position="278"/>
        <end position="297"/>
    </location>
</feature>
<dbReference type="EMBL" id="FPAB01000007">
    <property type="protein sequence ID" value="SFT10300.1"/>
    <property type="molecule type" value="Genomic_DNA"/>
</dbReference>